<name>A0A428JLV6_9BACT</name>
<keyword evidence="2" id="KW-1185">Reference proteome</keyword>
<evidence type="ECO:0000313" key="1">
    <source>
        <dbReference type="EMBL" id="RSK33942.1"/>
    </source>
</evidence>
<comment type="caution">
    <text evidence="1">The sequence shown here is derived from an EMBL/GenBank/DDBJ whole genome shotgun (WGS) entry which is preliminary data.</text>
</comment>
<organism evidence="1 2">
    <name type="scientific">Hymenobacter metallilatus</name>
    <dbReference type="NCBI Taxonomy" id="2493666"/>
    <lineage>
        <taxon>Bacteria</taxon>
        <taxon>Pseudomonadati</taxon>
        <taxon>Bacteroidota</taxon>
        <taxon>Cytophagia</taxon>
        <taxon>Cytophagales</taxon>
        <taxon>Hymenobacteraceae</taxon>
        <taxon>Hymenobacter</taxon>
    </lineage>
</organism>
<gene>
    <name evidence="1" type="ORF">EI290_09560</name>
</gene>
<dbReference type="RefSeq" id="WP_125429091.1">
    <property type="nucleotide sequence ID" value="NZ_RWIS01000005.1"/>
</dbReference>
<sequence>MSTFRTASRVDGNQSTIVASLRRIGCTVLLTHQLKNCFDILVGYRGRTHLMEIKDPAQPPSKRKLTPGEEEFRRTWQGSPYHVVETIDQAISIVTAP</sequence>
<dbReference type="OrthoDB" id="6064992at2"/>
<evidence type="ECO:0008006" key="3">
    <source>
        <dbReference type="Google" id="ProtNLM"/>
    </source>
</evidence>
<evidence type="ECO:0000313" key="2">
    <source>
        <dbReference type="Proteomes" id="UP000280066"/>
    </source>
</evidence>
<dbReference type="EMBL" id="RWIS01000005">
    <property type="protein sequence ID" value="RSK33942.1"/>
    <property type="molecule type" value="Genomic_DNA"/>
</dbReference>
<accession>A0A428JLV6</accession>
<protein>
    <recommendedName>
        <fullName evidence="3">VRR-NUC domain-containing protein</fullName>
    </recommendedName>
</protein>
<proteinExistence type="predicted"/>
<reference evidence="1 2" key="1">
    <citation type="submission" date="2018-12" db="EMBL/GenBank/DDBJ databases">
        <authorList>
            <person name="Feng G."/>
            <person name="Zhu H."/>
        </authorList>
    </citation>
    <scope>NUCLEOTIDE SEQUENCE [LARGE SCALE GENOMIC DNA]</scope>
    <source>
        <strain evidence="1 2">9PBR-2</strain>
    </source>
</reference>
<dbReference type="Proteomes" id="UP000280066">
    <property type="component" value="Unassembled WGS sequence"/>
</dbReference>
<dbReference type="AlphaFoldDB" id="A0A428JLV6"/>